<dbReference type="Gene3D" id="2.40.50.100">
    <property type="match status" value="1"/>
</dbReference>
<dbReference type="SUPFAM" id="SSF51905">
    <property type="entry name" value="FAD/NAD(P)-binding domain"/>
    <property type="match status" value="1"/>
</dbReference>
<accession>A0A514BNP2</accession>
<dbReference type="RefSeq" id="WP_141622349.1">
    <property type="nucleotide sequence ID" value="NZ_CP041242.1"/>
</dbReference>
<feature type="domain" description="Lipoyl-binding" evidence="14">
    <location>
        <begin position="4"/>
        <end position="78"/>
    </location>
</feature>
<evidence type="ECO:0000256" key="4">
    <source>
        <dbReference type="ARBA" id="ARBA00022630"/>
    </source>
</evidence>
<evidence type="ECO:0000256" key="12">
    <source>
        <dbReference type="RuleBase" id="RU003692"/>
    </source>
</evidence>
<evidence type="ECO:0000256" key="5">
    <source>
        <dbReference type="ARBA" id="ARBA00022823"/>
    </source>
</evidence>
<evidence type="ECO:0000256" key="2">
    <source>
        <dbReference type="ARBA" id="ARBA00007532"/>
    </source>
</evidence>
<comment type="similarity">
    <text evidence="2 12">Belongs to the class-I pyridine nucleotide-disulfide oxidoreductase family.</text>
</comment>
<keyword evidence="9" id="KW-1015">Disulfide bond</keyword>
<gene>
    <name evidence="15" type="primary">lpdA</name>
    <name evidence="15" type="ORF">FKV23_01985</name>
</gene>
<dbReference type="InterPro" id="IPR036188">
    <property type="entry name" value="FAD/NAD-bd_sf"/>
</dbReference>
<keyword evidence="4 12" id="KW-0285">Flavoprotein</keyword>
<dbReference type="Pfam" id="PF02852">
    <property type="entry name" value="Pyr_redox_dim"/>
    <property type="match status" value="1"/>
</dbReference>
<dbReference type="EC" id="1.8.1.4" evidence="3 12"/>
<dbReference type="InterPro" id="IPR000089">
    <property type="entry name" value="Biotin_lipoyl"/>
</dbReference>
<dbReference type="Proteomes" id="UP000317199">
    <property type="component" value="Chromosome"/>
</dbReference>
<name>A0A514BNP2_9GAMM</name>
<dbReference type="SUPFAM" id="SSF51230">
    <property type="entry name" value="Single hybrid motif"/>
    <property type="match status" value="1"/>
</dbReference>
<evidence type="ECO:0000256" key="1">
    <source>
        <dbReference type="ARBA" id="ARBA00001938"/>
    </source>
</evidence>
<evidence type="ECO:0000259" key="14">
    <source>
        <dbReference type="PROSITE" id="PS50968"/>
    </source>
</evidence>
<dbReference type="EMBL" id="CP041242">
    <property type="protein sequence ID" value="QDH69007.1"/>
    <property type="molecule type" value="Genomic_DNA"/>
</dbReference>
<evidence type="ECO:0000256" key="9">
    <source>
        <dbReference type="ARBA" id="ARBA00023157"/>
    </source>
</evidence>
<comment type="miscellaneous">
    <text evidence="12">The active site is a redox-active disulfide bond.</text>
</comment>
<dbReference type="AlphaFoldDB" id="A0A514BNP2"/>
<dbReference type="PANTHER" id="PTHR22912:SF160">
    <property type="entry name" value="DIHYDROLIPOYL DEHYDROGENASE"/>
    <property type="match status" value="1"/>
</dbReference>
<feature type="compositionally biased region" description="Low complexity" evidence="13">
    <location>
        <begin position="121"/>
        <end position="130"/>
    </location>
</feature>
<proteinExistence type="inferred from homology"/>
<dbReference type="OrthoDB" id="9800167at2"/>
<dbReference type="InterPro" id="IPR006258">
    <property type="entry name" value="Lipoamide_DH"/>
</dbReference>
<dbReference type="FunFam" id="2.40.50.100:FF:000009">
    <property type="entry name" value="Acetyltransferase component of pyruvate dehydrogenase complex"/>
    <property type="match status" value="1"/>
</dbReference>
<dbReference type="PANTHER" id="PTHR22912">
    <property type="entry name" value="DISULFIDE OXIDOREDUCTASE"/>
    <property type="match status" value="1"/>
</dbReference>
<dbReference type="InterPro" id="IPR016156">
    <property type="entry name" value="FAD/NAD-linked_Rdtase_dimer_sf"/>
</dbReference>
<evidence type="ECO:0000256" key="8">
    <source>
        <dbReference type="ARBA" id="ARBA00023027"/>
    </source>
</evidence>
<dbReference type="InterPro" id="IPR004099">
    <property type="entry name" value="Pyr_nucl-diS_OxRdtase_dimer"/>
</dbReference>
<keyword evidence="6 12" id="KW-0274">FAD</keyword>
<evidence type="ECO:0000256" key="6">
    <source>
        <dbReference type="ARBA" id="ARBA00022827"/>
    </source>
</evidence>
<dbReference type="InterPro" id="IPR050151">
    <property type="entry name" value="Class-I_Pyr_Nuc-Dis_Oxidored"/>
</dbReference>
<evidence type="ECO:0000313" key="15">
    <source>
        <dbReference type="EMBL" id="QDH69007.1"/>
    </source>
</evidence>
<dbReference type="PROSITE" id="PS00076">
    <property type="entry name" value="PYRIDINE_REDOX_1"/>
    <property type="match status" value="1"/>
</dbReference>
<reference evidence="15 16" key="1">
    <citation type="submission" date="2019-06" db="EMBL/GenBank/DDBJ databases">
        <title>Lysobacter alkalisoli sp. nov. isolated from saline-alkali soil.</title>
        <authorList>
            <person name="Sun J.-Q."/>
            <person name="Xu L."/>
        </authorList>
    </citation>
    <scope>NUCLEOTIDE SEQUENCE [LARGE SCALE GENOMIC DNA]</scope>
    <source>
        <strain evidence="15 16">SJ-36</strain>
    </source>
</reference>
<evidence type="ECO:0000256" key="10">
    <source>
        <dbReference type="ARBA" id="ARBA00023284"/>
    </source>
</evidence>
<dbReference type="SUPFAM" id="SSF55424">
    <property type="entry name" value="FAD/NAD-linked reductases, dimerisation (C-terminal) domain"/>
    <property type="match status" value="1"/>
</dbReference>
<evidence type="ECO:0000256" key="11">
    <source>
        <dbReference type="ARBA" id="ARBA00049187"/>
    </source>
</evidence>
<dbReference type="GO" id="GO:0004148">
    <property type="term" value="F:dihydrolipoyl dehydrogenase (NADH) activity"/>
    <property type="evidence" value="ECO:0007669"/>
    <property type="project" value="UniProtKB-EC"/>
</dbReference>
<keyword evidence="10 12" id="KW-0676">Redox-active center</keyword>
<keyword evidence="5" id="KW-0450">Lipoyl</keyword>
<evidence type="ECO:0000256" key="7">
    <source>
        <dbReference type="ARBA" id="ARBA00023002"/>
    </source>
</evidence>
<dbReference type="PROSITE" id="PS50968">
    <property type="entry name" value="BIOTINYL_LIPOYL"/>
    <property type="match status" value="1"/>
</dbReference>
<keyword evidence="7 12" id="KW-0560">Oxidoreductase</keyword>
<keyword evidence="8 12" id="KW-0520">NAD</keyword>
<feature type="region of interest" description="Disordered" evidence="13">
    <location>
        <begin position="84"/>
        <end position="131"/>
    </location>
</feature>
<comment type="cofactor">
    <cofactor evidence="1">
        <name>(R)-lipoate</name>
        <dbReference type="ChEBI" id="CHEBI:83088"/>
    </cofactor>
</comment>
<dbReference type="GO" id="GO:0006103">
    <property type="term" value="P:2-oxoglutarate metabolic process"/>
    <property type="evidence" value="ECO:0007669"/>
    <property type="project" value="TreeGrafter"/>
</dbReference>
<dbReference type="KEGG" id="lyj:FKV23_01985"/>
<comment type="catalytic activity">
    <reaction evidence="11 12">
        <text>N(6)-[(R)-dihydrolipoyl]-L-lysyl-[protein] + NAD(+) = N(6)-[(R)-lipoyl]-L-lysyl-[protein] + NADH + H(+)</text>
        <dbReference type="Rhea" id="RHEA:15045"/>
        <dbReference type="Rhea" id="RHEA-COMP:10474"/>
        <dbReference type="Rhea" id="RHEA-COMP:10475"/>
        <dbReference type="ChEBI" id="CHEBI:15378"/>
        <dbReference type="ChEBI" id="CHEBI:57540"/>
        <dbReference type="ChEBI" id="CHEBI:57945"/>
        <dbReference type="ChEBI" id="CHEBI:83099"/>
        <dbReference type="ChEBI" id="CHEBI:83100"/>
        <dbReference type="EC" id="1.8.1.4"/>
    </reaction>
</comment>
<comment type="cofactor">
    <cofactor evidence="12">
        <name>FAD</name>
        <dbReference type="ChEBI" id="CHEBI:57692"/>
    </cofactor>
    <text evidence="12">Binds 1 FAD per subunit.</text>
</comment>
<evidence type="ECO:0000256" key="3">
    <source>
        <dbReference type="ARBA" id="ARBA00012608"/>
    </source>
</evidence>
<dbReference type="GO" id="GO:0050660">
    <property type="term" value="F:flavin adenine dinucleotide binding"/>
    <property type="evidence" value="ECO:0007669"/>
    <property type="project" value="InterPro"/>
</dbReference>
<dbReference type="InterPro" id="IPR023753">
    <property type="entry name" value="FAD/NAD-binding_dom"/>
</dbReference>
<dbReference type="PRINTS" id="PR00368">
    <property type="entry name" value="FADPNR"/>
</dbReference>
<evidence type="ECO:0000256" key="13">
    <source>
        <dbReference type="SAM" id="MobiDB-lite"/>
    </source>
</evidence>
<dbReference type="Gene3D" id="3.50.50.60">
    <property type="entry name" value="FAD/NAD(P)-binding domain"/>
    <property type="match status" value="2"/>
</dbReference>
<dbReference type="PROSITE" id="PS00189">
    <property type="entry name" value="LIPOYL"/>
    <property type="match status" value="1"/>
</dbReference>
<organism evidence="15 16">
    <name type="scientific">Marilutibacter alkalisoli</name>
    <dbReference type="NCBI Taxonomy" id="2591633"/>
    <lineage>
        <taxon>Bacteria</taxon>
        <taxon>Pseudomonadati</taxon>
        <taxon>Pseudomonadota</taxon>
        <taxon>Gammaproteobacteria</taxon>
        <taxon>Lysobacterales</taxon>
        <taxon>Lysobacteraceae</taxon>
        <taxon>Marilutibacter</taxon>
    </lineage>
</organism>
<keyword evidence="16" id="KW-1185">Reference proteome</keyword>
<feature type="compositionally biased region" description="Low complexity" evidence="13">
    <location>
        <begin position="84"/>
        <end position="93"/>
    </location>
</feature>
<dbReference type="InterPro" id="IPR003016">
    <property type="entry name" value="2-oxoA_DH_lipoyl-BS"/>
</dbReference>
<dbReference type="FunFam" id="3.30.390.30:FF:000001">
    <property type="entry name" value="Dihydrolipoyl dehydrogenase"/>
    <property type="match status" value="1"/>
</dbReference>
<dbReference type="Pfam" id="PF00364">
    <property type="entry name" value="Biotin_lipoyl"/>
    <property type="match status" value="1"/>
</dbReference>
<dbReference type="Gene3D" id="3.30.390.30">
    <property type="match status" value="1"/>
</dbReference>
<evidence type="ECO:0000313" key="16">
    <source>
        <dbReference type="Proteomes" id="UP000317199"/>
    </source>
</evidence>
<dbReference type="InterPro" id="IPR011053">
    <property type="entry name" value="Single_hybrid_motif"/>
</dbReference>
<dbReference type="CDD" id="cd06849">
    <property type="entry name" value="lipoyl_domain"/>
    <property type="match status" value="1"/>
</dbReference>
<dbReference type="NCBIfam" id="TIGR01350">
    <property type="entry name" value="lipoamide_DH"/>
    <property type="match status" value="1"/>
</dbReference>
<sequence>MAREVEVKVPDIGDFDGVPVIELLVAVGDTVAADQGLVTLESDKATMEVPSPAAGVVKALKVKLGDEVSEGAVIAILEAAEAEGGAPPSAGASADDRSEAGEGKAASPPTSPAGGERSQDATPAPQAAAASGRKADIECRMVVIGAGPGGYTAAFRAADLGLDTVLVERYDSLGGVCLNVGCIPSKALLHAAALIDEAAHSADIGVAFGKPKIDIDKLRGFKQDKVVAQLTKGLAGMAKQRKVRTVQGVAKFVSANELEISGSDGKTQLLRFEHCIIAAGSQAVKLPNFPWDDPRVMDSTDALELAEVPKKLLVVGGGIIGLEMATVYRALGSEVTVVEFMDQLMPGADKDLVKPLADRLKKQGVQVHLKTKAATVKAEKKGITVGFESASEGQKPALESGTWDRVLVAVGRAPNGGKIDADKAGVQVTERGFIPVDRQMRTSVPHIFAIGDLVGQPMLAHKATHEGRLAAEVAAGEKKEWVARVIPSVAYTDPEIAWVGVTETEAKAKGLKVGVGKFPWAASGRAIGIGRTEGFTKLLFDEATHRIIGGGIVGVHAGDLISEIALAIEMGCEAADIGHTIHPHPTLSESVAMGAEVYEGTITDLYIPKRK</sequence>
<protein>
    <recommendedName>
        <fullName evidence="3 12">Dihydrolipoyl dehydrogenase</fullName>
        <ecNumber evidence="3 12">1.8.1.4</ecNumber>
    </recommendedName>
</protein>
<dbReference type="InterPro" id="IPR012999">
    <property type="entry name" value="Pyr_OxRdtase_I_AS"/>
</dbReference>
<dbReference type="Pfam" id="PF07992">
    <property type="entry name" value="Pyr_redox_2"/>
    <property type="match status" value="1"/>
</dbReference>
<dbReference type="PRINTS" id="PR00411">
    <property type="entry name" value="PNDRDTASEI"/>
</dbReference>